<dbReference type="Pfam" id="PF12102">
    <property type="entry name" value="MrcB_N"/>
    <property type="match status" value="1"/>
</dbReference>
<dbReference type="Gene3D" id="3.30.920.90">
    <property type="match status" value="1"/>
</dbReference>
<proteinExistence type="predicted"/>
<dbReference type="AlphaFoldDB" id="A0A0U3CX85"/>
<gene>
    <name evidence="2" type="ORF">sm9_1164</name>
</gene>
<name>A0A0U3CX85_9EURY</name>
<keyword evidence="3" id="KW-1185">Reference proteome</keyword>
<dbReference type="PATRIC" id="fig|230361.4.peg.1203"/>
<accession>A0A0U3CX85</accession>
<feature type="domain" description="Type IV methyl-directed restriction enzyme EcoKMcrB subunit DNA-binding" evidence="1">
    <location>
        <begin position="10"/>
        <end position="104"/>
    </location>
</feature>
<protein>
    <recommendedName>
        <fullName evidence="1">Type IV methyl-directed restriction enzyme EcoKMcrB subunit DNA-binding domain-containing protein</fullName>
    </recommendedName>
</protein>
<dbReference type="OrthoDB" id="78289at2157"/>
<dbReference type="InterPro" id="IPR021961">
    <property type="entry name" value="McrB_DNA-bd"/>
</dbReference>
<evidence type="ECO:0000259" key="1">
    <source>
        <dbReference type="Pfam" id="PF12102"/>
    </source>
</evidence>
<dbReference type="Proteomes" id="UP000067738">
    <property type="component" value="Chromosome"/>
</dbReference>
<evidence type="ECO:0000313" key="2">
    <source>
        <dbReference type="EMBL" id="ALT68948.1"/>
    </source>
</evidence>
<reference evidence="2 3" key="1">
    <citation type="submission" date="2015-04" db="EMBL/GenBank/DDBJ databases">
        <title>The complete genome sequence of the rumen methanogen Methanobrevibacter millerae SM9.</title>
        <authorList>
            <person name="Leahy S.C."/>
            <person name="Kelly W.J."/>
            <person name="Pacheco D.M."/>
            <person name="Li D."/>
            <person name="Altermann E."/>
            <person name="Attwood G.T."/>
        </authorList>
    </citation>
    <scope>NUCLEOTIDE SEQUENCE [LARGE SCALE GENOMIC DNA]</scope>
    <source>
        <strain evidence="2 3">SM9</strain>
    </source>
</reference>
<dbReference type="RefSeq" id="WP_058739224.1">
    <property type="nucleotide sequence ID" value="NZ_CP011266.1"/>
</dbReference>
<evidence type="ECO:0000313" key="3">
    <source>
        <dbReference type="Proteomes" id="UP000067738"/>
    </source>
</evidence>
<dbReference type="EMBL" id="CP011266">
    <property type="protein sequence ID" value="ALT68948.1"/>
    <property type="molecule type" value="Genomic_DNA"/>
</dbReference>
<dbReference type="GeneID" id="26736124"/>
<dbReference type="KEGG" id="mmil:sm9_1164"/>
<organism evidence="2 3">
    <name type="scientific">Methanobrevibacter millerae</name>
    <dbReference type="NCBI Taxonomy" id="230361"/>
    <lineage>
        <taxon>Archaea</taxon>
        <taxon>Methanobacteriati</taxon>
        <taxon>Methanobacteriota</taxon>
        <taxon>Methanomada group</taxon>
        <taxon>Methanobacteria</taxon>
        <taxon>Methanobacteriales</taxon>
        <taxon>Methanobacteriaceae</taxon>
        <taxon>Methanobrevibacter</taxon>
    </lineage>
</organism>
<sequence length="532" mass="62522">MLISDYFKDVLDNYPSQKRKDFFKSTFALDFSEKLPVEIFSYMNNEDFTAKASCGNGNWAEYPWIDIISKSFDDTQEALIMEYRFDCRNSRVMLSLIPRFKQYSDLVFVREKLLNILGHEYLGGFEIDEDSYSILSKSYSYDELNDFLINSDLDYLITIYNKLIPYFNAFLSSRENEVEFSEYERNPQVVEELIFFDKSPSFRELDDLSKESEKFIHKAEDCVFHSQSLSLEPSVKVKDIKIDYPRQDKYNSNLNNPKVLFSDDTIEEIVSSYFNPIDYKKIIDSIKTDYRYNLLSMIKEYNLDIGAMDAKDRVLLLSKSFAETEYKSVGRLLGLYSFDKIKIDDRLPDALIITSIIHELSHCLLERILKEVLMKMLETNDTPLISSFVKILLEDNDLNYLLDEFCAHTVEGRFALYGYQDYSSFNYKLDEISGKYSKDDIDYALIVANTFAYDIKDILEEYIDDDLRDEIKRQYSYISSPPKYEPLDMEIESRFTDNDFIEAISIVLISGFAESISNPQKVKKYMEIYMHQ</sequence>